<name>A0A1B4FK97_9BURK</name>
<dbReference type="KEGG" id="buu:WS70_19550"/>
<proteinExistence type="predicted"/>
<dbReference type="RefSeq" id="WP_059597334.1">
    <property type="nucleotide sequence ID" value="NZ_CP013387.1"/>
</dbReference>
<evidence type="ECO:0008006" key="4">
    <source>
        <dbReference type="Google" id="ProtNLM"/>
    </source>
</evidence>
<protein>
    <recommendedName>
        <fullName evidence="4">XapX domain protein</fullName>
    </recommendedName>
</protein>
<dbReference type="InterPro" id="IPR020017">
    <property type="entry name" value="XapX_domain"/>
</dbReference>
<sequence length="107" mass="11330">MKVYVLSLAMGLLVGIIYGVFNVRSPAPPVIALVGLLGILAGEQVPPLVKRLVGNAETSASWYQHQVKPHMFGQLPTCPKAPNEPSAPARAAAARQPDSQPGEQRHG</sequence>
<accession>A0A1B4FK97</accession>
<dbReference type="AlphaFoldDB" id="A0A1B4FK97"/>
<evidence type="ECO:0000256" key="1">
    <source>
        <dbReference type="SAM" id="MobiDB-lite"/>
    </source>
</evidence>
<gene>
    <name evidence="2" type="ORF">WS70_19550</name>
</gene>
<organism evidence="2 3">
    <name type="scientific">Burkholderia mayonis</name>
    <dbReference type="NCBI Taxonomy" id="1385591"/>
    <lineage>
        <taxon>Bacteria</taxon>
        <taxon>Pseudomonadati</taxon>
        <taxon>Pseudomonadota</taxon>
        <taxon>Betaproteobacteria</taxon>
        <taxon>Burkholderiales</taxon>
        <taxon>Burkholderiaceae</taxon>
        <taxon>Burkholderia</taxon>
        <taxon>pseudomallei group</taxon>
    </lineage>
</organism>
<feature type="region of interest" description="Disordered" evidence="1">
    <location>
        <begin position="73"/>
        <end position="107"/>
    </location>
</feature>
<reference evidence="2 3" key="1">
    <citation type="submission" date="2015-12" db="EMBL/GenBank/DDBJ databases">
        <title>Diversity of Burkholderia near neighbor genomes.</title>
        <authorList>
            <person name="Sahl J."/>
            <person name="Wagner D."/>
            <person name="Keim P."/>
        </authorList>
    </citation>
    <scope>NUCLEOTIDE SEQUENCE [LARGE SCALE GENOMIC DNA]</scope>
    <source>
        <strain evidence="2 3">BDU6</strain>
    </source>
</reference>
<dbReference type="Proteomes" id="UP000062519">
    <property type="component" value="Chromosome 2"/>
</dbReference>
<dbReference type="NCBIfam" id="TIGR03510">
    <property type="entry name" value="XapX"/>
    <property type="match status" value="1"/>
</dbReference>
<evidence type="ECO:0000313" key="2">
    <source>
        <dbReference type="EMBL" id="AOJ04083.1"/>
    </source>
</evidence>
<keyword evidence="3" id="KW-1185">Reference proteome</keyword>
<evidence type="ECO:0000313" key="3">
    <source>
        <dbReference type="Proteomes" id="UP000062519"/>
    </source>
</evidence>
<dbReference type="EMBL" id="CP013387">
    <property type="protein sequence ID" value="AOJ04083.1"/>
    <property type="molecule type" value="Genomic_DNA"/>
</dbReference>
<feature type="compositionally biased region" description="Low complexity" evidence="1">
    <location>
        <begin position="81"/>
        <end position="101"/>
    </location>
</feature>
<dbReference type="InterPro" id="IPR009872">
    <property type="entry name" value="DUF1427"/>
</dbReference>
<dbReference type="Pfam" id="PF07235">
    <property type="entry name" value="DUF1427"/>
    <property type="match status" value="1"/>
</dbReference>